<evidence type="ECO:0000259" key="6">
    <source>
        <dbReference type="PROSITE" id="PS50835"/>
    </source>
</evidence>
<reference evidence="7" key="1">
    <citation type="submission" date="2019-10" db="EMBL/GenBank/DDBJ databases">
        <title>The sequence and de novo assembly of the wild yak genome.</title>
        <authorList>
            <person name="Liu Y."/>
        </authorList>
    </citation>
    <scope>NUCLEOTIDE SEQUENCE [LARGE SCALE GENOMIC DNA]</scope>
    <source>
        <strain evidence="7">WY2019</strain>
    </source>
</reference>
<evidence type="ECO:0000256" key="3">
    <source>
        <dbReference type="ARBA" id="ARBA00023136"/>
    </source>
</evidence>
<keyword evidence="4" id="KW-0325">Glycoprotein</keyword>
<gene>
    <name evidence="7" type="ORF">E5288_WYG014839</name>
</gene>
<proteinExistence type="predicted"/>
<dbReference type="GO" id="GO:0016020">
    <property type="term" value="C:membrane"/>
    <property type="evidence" value="ECO:0007669"/>
    <property type="project" value="UniProtKB-SubCell"/>
</dbReference>
<dbReference type="InterPro" id="IPR003599">
    <property type="entry name" value="Ig_sub"/>
</dbReference>
<dbReference type="InterPro" id="IPR015631">
    <property type="entry name" value="CD2/SLAM_rcpt"/>
</dbReference>
<dbReference type="CDD" id="cd00096">
    <property type="entry name" value="Ig"/>
    <property type="match status" value="1"/>
</dbReference>
<sequence>MTYQRYNMETLECHTGPILQDPFQVPTFRLFFAFELGNPAPLPQIMVKSASVTPGWCNATLECTASGDTGPEGDLGEHGPSQGAENNAGSILTLLDPDSEPAPESTKCQLDLCGQQSGVCCTGVENSTAPGPGVQDSGLVPLQRIRGGSVLFHVTKNQKADPEEVSWGFGPELNYSVMLRVRRGADTPTWVSLQDKYQHRVHVPNILFLRIDNLTLEDSGQYRARASFTRGIELNQVFLLTVYETVPVPKILVKSASFTPGWCNATLECTAPGDTKDLKVTWEIKDLPRELEQRVTSELPSKSWNLTLCLPVSQPSGSLTCMVSNQVDQKTAILGLGEVCVSGLSSPSPDSQAVKYPSSSCTLKRTVGTSVQLTLTSPLHPNVREIEWNWKSEDDEKTQLLVSWKPQTPNPDWYELEEIYKHRLNLTEMAFLSIRNLTMEMSGLYTAKIKFNSGKSNEEEFRLCLYDPIPHPQIQILSSSNTSGWCNISLECEIPGNAGNLTVTWLSQGLPRHLEQRGILPNSRNLSLSLPISHINSHLTCVVSNPAEEKNATLHLEDICPWRGGSTLLPEASGLKATPQALPTEESTNLQTDVTNSLDSPYEEISFQRHLKKDLEKGNCHTDNPECTLAIHTVYEKIRTSPEPQGDA</sequence>
<accession>A0A6B0S035</accession>
<dbReference type="Gene3D" id="2.60.40.10">
    <property type="entry name" value="Immunoglobulins"/>
    <property type="match status" value="4"/>
</dbReference>
<evidence type="ECO:0000313" key="7">
    <source>
        <dbReference type="EMBL" id="MXQ95809.1"/>
    </source>
</evidence>
<organism evidence="7 8">
    <name type="scientific">Bos mutus</name>
    <name type="common">wild yak</name>
    <dbReference type="NCBI Taxonomy" id="72004"/>
    <lineage>
        <taxon>Eukaryota</taxon>
        <taxon>Metazoa</taxon>
        <taxon>Chordata</taxon>
        <taxon>Craniata</taxon>
        <taxon>Vertebrata</taxon>
        <taxon>Euteleostomi</taxon>
        <taxon>Mammalia</taxon>
        <taxon>Eutheria</taxon>
        <taxon>Laurasiatheria</taxon>
        <taxon>Artiodactyla</taxon>
        <taxon>Ruminantia</taxon>
        <taxon>Pecora</taxon>
        <taxon>Bovidae</taxon>
        <taxon>Bovinae</taxon>
        <taxon>Bos</taxon>
    </lineage>
</organism>
<dbReference type="AlphaFoldDB" id="A0A6B0S035"/>
<keyword evidence="3" id="KW-0472">Membrane</keyword>
<dbReference type="SMART" id="SM00409">
    <property type="entry name" value="IG"/>
    <property type="match status" value="2"/>
</dbReference>
<dbReference type="EMBL" id="VBQZ03000146">
    <property type="protein sequence ID" value="MXQ95809.1"/>
    <property type="molecule type" value="Genomic_DNA"/>
</dbReference>
<dbReference type="PANTHER" id="PTHR12080">
    <property type="entry name" value="SIGNALING LYMPHOCYTIC ACTIVATION MOLECULE"/>
    <property type="match status" value="1"/>
</dbReference>
<name>A0A6B0S035_9CETA</name>
<dbReference type="PROSITE" id="PS50835">
    <property type="entry name" value="IG_LIKE"/>
    <property type="match status" value="2"/>
</dbReference>
<dbReference type="Proteomes" id="UP000322234">
    <property type="component" value="Unassembled WGS sequence"/>
</dbReference>
<evidence type="ECO:0000256" key="4">
    <source>
        <dbReference type="ARBA" id="ARBA00023180"/>
    </source>
</evidence>
<feature type="domain" description="Ig-like" evidence="6">
    <location>
        <begin position="249"/>
        <end position="333"/>
    </location>
</feature>
<comment type="subcellular location">
    <subcellularLocation>
        <location evidence="1">Membrane</location>
    </subcellularLocation>
</comment>
<protein>
    <recommendedName>
        <fullName evidence="6">Ig-like domain-containing protein</fullName>
    </recommendedName>
</protein>
<evidence type="ECO:0000256" key="2">
    <source>
        <dbReference type="ARBA" id="ARBA00022729"/>
    </source>
</evidence>
<dbReference type="SUPFAM" id="SSF48726">
    <property type="entry name" value="Immunoglobulin"/>
    <property type="match status" value="4"/>
</dbReference>
<dbReference type="PANTHER" id="PTHR12080:SF121">
    <property type="entry name" value="IG-LIKE DOMAIN-CONTAINING PROTEIN-RELATED"/>
    <property type="match status" value="1"/>
</dbReference>
<dbReference type="InterPro" id="IPR013783">
    <property type="entry name" value="Ig-like_fold"/>
</dbReference>
<evidence type="ECO:0000256" key="5">
    <source>
        <dbReference type="SAM" id="MobiDB-lite"/>
    </source>
</evidence>
<evidence type="ECO:0000256" key="1">
    <source>
        <dbReference type="ARBA" id="ARBA00004370"/>
    </source>
</evidence>
<feature type="region of interest" description="Disordered" evidence="5">
    <location>
        <begin position="68"/>
        <end position="103"/>
    </location>
</feature>
<dbReference type="InterPro" id="IPR007110">
    <property type="entry name" value="Ig-like_dom"/>
</dbReference>
<keyword evidence="8" id="KW-1185">Reference proteome</keyword>
<feature type="domain" description="Ig-like" evidence="6">
    <location>
        <begin position="472"/>
        <end position="553"/>
    </location>
</feature>
<keyword evidence="2" id="KW-0732">Signal</keyword>
<comment type="caution">
    <text evidence="7">The sequence shown here is derived from an EMBL/GenBank/DDBJ whole genome shotgun (WGS) entry which is preliminary data.</text>
</comment>
<dbReference type="InterPro" id="IPR036179">
    <property type="entry name" value="Ig-like_dom_sf"/>
</dbReference>
<evidence type="ECO:0000313" key="8">
    <source>
        <dbReference type="Proteomes" id="UP000322234"/>
    </source>
</evidence>